<keyword evidence="3" id="KW-1185">Reference proteome</keyword>
<proteinExistence type="predicted"/>
<accession>A0A5N6EYE6</accession>
<dbReference type="AlphaFoldDB" id="A0A5N6EYE6"/>
<feature type="transmembrane region" description="Helical" evidence="1">
    <location>
        <begin position="12"/>
        <end position="31"/>
    </location>
</feature>
<evidence type="ECO:0000313" key="3">
    <source>
        <dbReference type="Proteomes" id="UP000326799"/>
    </source>
</evidence>
<gene>
    <name evidence="2" type="ORF">BDV33DRAFT_67754</name>
</gene>
<evidence type="ECO:0000313" key="2">
    <source>
        <dbReference type="EMBL" id="KAB8222055.1"/>
    </source>
</evidence>
<dbReference type="EMBL" id="ML733415">
    <property type="protein sequence ID" value="KAB8222055.1"/>
    <property type="molecule type" value="Genomic_DNA"/>
</dbReference>
<dbReference type="Proteomes" id="UP000326799">
    <property type="component" value="Unassembled WGS sequence"/>
</dbReference>
<keyword evidence="1" id="KW-1133">Transmembrane helix</keyword>
<evidence type="ECO:0000256" key="1">
    <source>
        <dbReference type="SAM" id="Phobius"/>
    </source>
</evidence>
<sequence>MFLISCDGALPSFTFFFPGGVYYATIGSWLMPRFQRVHSLRSSYARVLLKSIKSATMVDALCLHLTDAFSRSLHAAWWHRFIMQHVSETGRRWSLVLLVPDSLK</sequence>
<reference evidence="2 3" key="1">
    <citation type="submission" date="2019-04" db="EMBL/GenBank/DDBJ databases">
        <title>Fungal friends and foes A comparative genomics study of 23 Aspergillus species from section Flavi.</title>
        <authorList>
            <consortium name="DOE Joint Genome Institute"/>
            <person name="Kjaerbolling I."/>
            <person name="Vesth T.C."/>
            <person name="Frisvad J.C."/>
            <person name="Nybo J.L."/>
            <person name="Theobald S."/>
            <person name="Kildgaard S."/>
            <person name="Petersen T.I."/>
            <person name="Kuo A."/>
            <person name="Sato A."/>
            <person name="Lyhne E.K."/>
            <person name="Kogle M.E."/>
            <person name="Wiebenga A."/>
            <person name="Kun R.S."/>
            <person name="Lubbers R.J."/>
            <person name="Makela M.R."/>
            <person name="Barry K."/>
            <person name="Chovatia M."/>
            <person name="Clum A."/>
            <person name="Daum C."/>
            <person name="Haridas S."/>
            <person name="He G."/>
            <person name="LaButti K."/>
            <person name="Lipzen A."/>
            <person name="Mondo S."/>
            <person name="Pangilinan J."/>
            <person name="Riley R."/>
            <person name="Salamov A."/>
            <person name="Simmons B.A."/>
            <person name="Magnuson J.K."/>
            <person name="Henrissat B."/>
            <person name="Mortensen U.H."/>
            <person name="Larsen T.O."/>
            <person name="De vries R.P."/>
            <person name="Grigoriev I.V."/>
            <person name="Machida M."/>
            <person name="Baker S.E."/>
            <person name="Andersen M.R."/>
        </authorList>
    </citation>
    <scope>NUCLEOTIDE SEQUENCE [LARGE SCALE GENOMIC DNA]</scope>
    <source>
        <strain evidence="2 3">CBS 126849</strain>
    </source>
</reference>
<keyword evidence="1" id="KW-0812">Transmembrane</keyword>
<keyword evidence="1" id="KW-0472">Membrane</keyword>
<protein>
    <submittedName>
        <fullName evidence="2">Uncharacterized protein</fullName>
    </submittedName>
</protein>
<name>A0A5N6EYE6_9EURO</name>
<organism evidence="2 3">
    <name type="scientific">Aspergillus novoparasiticus</name>
    <dbReference type="NCBI Taxonomy" id="986946"/>
    <lineage>
        <taxon>Eukaryota</taxon>
        <taxon>Fungi</taxon>
        <taxon>Dikarya</taxon>
        <taxon>Ascomycota</taxon>
        <taxon>Pezizomycotina</taxon>
        <taxon>Eurotiomycetes</taxon>
        <taxon>Eurotiomycetidae</taxon>
        <taxon>Eurotiales</taxon>
        <taxon>Aspergillaceae</taxon>
        <taxon>Aspergillus</taxon>
        <taxon>Aspergillus subgen. Circumdati</taxon>
    </lineage>
</organism>